<comment type="caution">
    <text evidence="4">The sequence shown here is derived from an EMBL/GenBank/DDBJ whole genome shotgun (WGS) entry which is preliminary data.</text>
</comment>
<evidence type="ECO:0000259" key="3">
    <source>
        <dbReference type="Pfam" id="PF00881"/>
    </source>
</evidence>
<dbReference type="RefSeq" id="WP_046324482.1">
    <property type="nucleotide sequence ID" value="NZ_JBHTMT010000003.1"/>
</dbReference>
<keyword evidence="7" id="KW-1185">Reference proteome</keyword>
<evidence type="ECO:0000313" key="7">
    <source>
        <dbReference type="Proteomes" id="UP000247698"/>
    </source>
</evidence>
<dbReference type="Proteomes" id="UP000247698">
    <property type="component" value="Unassembled WGS sequence"/>
</dbReference>
<dbReference type="CDD" id="cd02136">
    <property type="entry name" value="PnbA_NfnB-like"/>
    <property type="match status" value="1"/>
</dbReference>
<dbReference type="InterPro" id="IPR000415">
    <property type="entry name" value="Nitroreductase-like"/>
</dbReference>
<dbReference type="Proteomes" id="UP000033531">
    <property type="component" value="Unassembled WGS sequence"/>
</dbReference>
<dbReference type="PANTHER" id="PTHR43673:SF10">
    <property type="entry name" value="NADH DEHYDROGENASE_NAD(P)H NITROREDUCTASE XCC3605-RELATED"/>
    <property type="match status" value="1"/>
</dbReference>
<dbReference type="EMBL" id="QGLG01000002">
    <property type="protein sequence ID" value="PXY84133.1"/>
    <property type="molecule type" value="Genomic_DNA"/>
</dbReference>
<evidence type="ECO:0000256" key="2">
    <source>
        <dbReference type="ARBA" id="ARBA00023002"/>
    </source>
</evidence>
<feature type="domain" description="Nitroreductase" evidence="3">
    <location>
        <begin position="12"/>
        <end position="191"/>
    </location>
</feature>
<dbReference type="PATRIC" id="fig|1218507.3.peg.681"/>
<evidence type="ECO:0000313" key="4">
    <source>
        <dbReference type="EMBL" id="KJY56994.1"/>
    </source>
</evidence>
<gene>
    <name evidence="5" type="ORF">DK873_02975</name>
    <name evidence="4" type="ORF">JF74_05140</name>
</gene>
<proteinExistence type="inferred from homology"/>
<keyword evidence="2" id="KW-0560">Oxidoreductase</keyword>
<dbReference type="SUPFAM" id="SSF55469">
    <property type="entry name" value="FMN-dependent nitroreductase-like"/>
    <property type="match status" value="1"/>
</dbReference>
<reference evidence="4 6" key="1">
    <citation type="submission" date="2015-01" db="EMBL/GenBank/DDBJ databases">
        <title>Comparative genomics of the lactic acid bacteria isolated from the honey bee gut.</title>
        <authorList>
            <person name="Ellegaard K.M."/>
            <person name="Tamarit D."/>
            <person name="Javelind E."/>
            <person name="Olofsson T."/>
            <person name="Andersson S.G."/>
            <person name="Vasquez A."/>
        </authorList>
    </citation>
    <scope>NUCLEOTIDE SEQUENCE [LARGE SCALE GENOMIC DNA]</scope>
    <source>
        <strain evidence="4 6">Hma8</strain>
    </source>
</reference>
<dbReference type="AlphaFoldDB" id="A0A0F4LFH8"/>
<sequence length="218" mass="24920">MEFDKVYNHERVTRKFTNRKVNEKLLANIIERAQLSPSLLNSQPWKVYMLTGDALAGLKKEVKSQIKNNIEPHEDFVKMLSLNWDSYPSQNMAAVGASQPYFFNNKMDLFTESNNNMFNAQDVAFLTIPRNSPIWSVYDLGIFSQSIMLLALNAGLAIMPAHSMVSYPDLVRKYGKIPEDELIGMAIGLGYQDNAAEVNDPKFYPDRLPFKKIYKLVK</sequence>
<evidence type="ECO:0000313" key="5">
    <source>
        <dbReference type="EMBL" id="PXY84133.1"/>
    </source>
</evidence>
<evidence type="ECO:0000256" key="1">
    <source>
        <dbReference type="ARBA" id="ARBA00007118"/>
    </source>
</evidence>
<evidence type="ECO:0000313" key="6">
    <source>
        <dbReference type="Proteomes" id="UP000033531"/>
    </source>
</evidence>
<reference evidence="5 7" key="2">
    <citation type="submission" date="2018-05" db="EMBL/GenBank/DDBJ databases">
        <title>Reference genomes for bee gut microbiota database.</title>
        <authorList>
            <person name="Ellegaard K.M."/>
        </authorList>
    </citation>
    <scope>NUCLEOTIDE SEQUENCE [LARGE SCALE GENOMIC DNA]</scope>
    <source>
        <strain evidence="5 7">ESL0184</strain>
    </source>
</reference>
<dbReference type="Gene3D" id="3.40.109.10">
    <property type="entry name" value="NADH Oxidase"/>
    <property type="match status" value="1"/>
</dbReference>
<dbReference type="EMBL" id="JXLI01000009">
    <property type="protein sequence ID" value="KJY56994.1"/>
    <property type="molecule type" value="Genomic_DNA"/>
</dbReference>
<dbReference type="HOGENOM" id="CLU_070764_9_1_9"/>
<dbReference type="InterPro" id="IPR029479">
    <property type="entry name" value="Nitroreductase"/>
</dbReference>
<protein>
    <submittedName>
        <fullName evidence="4">Nitroreductase</fullName>
    </submittedName>
</protein>
<comment type="similarity">
    <text evidence="1">Belongs to the nitroreductase family.</text>
</comment>
<name>A0A0F4LFH8_9LACO</name>
<dbReference type="GO" id="GO:0016491">
    <property type="term" value="F:oxidoreductase activity"/>
    <property type="evidence" value="ECO:0007669"/>
    <property type="project" value="UniProtKB-KW"/>
</dbReference>
<dbReference type="OrthoDB" id="9812105at2"/>
<accession>A0A0F4LFH8</accession>
<organism evidence="4 6">
    <name type="scientific">Lactobacillus melliventris</name>
    <dbReference type="NCBI Taxonomy" id="1218507"/>
    <lineage>
        <taxon>Bacteria</taxon>
        <taxon>Bacillati</taxon>
        <taxon>Bacillota</taxon>
        <taxon>Bacilli</taxon>
        <taxon>Lactobacillales</taxon>
        <taxon>Lactobacillaceae</taxon>
        <taxon>Lactobacillus</taxon>
    </lineage>
</organism>
<dbReference type="PANTHER" id="PTHR43673">
    <property type="entry name" value="NAD(P)H NITROREDUCTASE YDGI-RELATED"/>
    <property type="match status" value="1"/>
</dbReference>
<dbReference type="STRING" id="1218507.JF74_05140"/>
<dbReference type="Pfam" id="PF00881">
    <property type="entry name" value="Nitroreductase"/>
    <property type="match status" value="1"/>
</dbReference>